<feature type="region of interest" description="Disordered" evidence="1">
    <location>
        <begin position="14"/>
        <end position="41"/>
    </location>
</feature>
<dbReference type="Pfam" id="PF13845">
    <property type="entry name" value="Septum_form"/>
    <property type="match status" value="1"/>
</dbReference>
<comment type="caution">
    <text evidence="3">The sequence shown here is derived from an EMBL/GenBank/DDBJ whole genome shotgun (WGS) entry which is preliminary data.</text>
</comment>
<accession>A0A372GJK7</accession>
<dbReference type="EMBL" id="QVNQ01000003">
    <property type="protein sequence ID" value="RFS85576.1"/>
    <property type="molecule type" value="Genomic_DNA"/>
</dbReference>
<protein>
    <recommendedName>
        <fullName evidence="2">Septum formation-related domain-containing protein</fullName>
    </recommendedName>
</protein>
<dbReference type="Proteomes" id="UP000262882">
    <property type="component" value="Unassembled WGS sequence"/>
</dbReference>
<evidence type="ECO:0000313" key="3">
    <source>
        <dbReference type="EMBL" id="RFS85576.1"/>
    </source>
</evidence>
<evidence type="ECO:0000259" key="2">
    <source>
        <dbReference type="Pfam" id="PF13845"/>
    </source>
</evidence>
<name>A0A372GJK7_9ACTN</name>
<evidence type="ECO:0000256" key="1">
    <source>
        <dbReference type="SAM" id="MobiDB-lite"/>
    </source>
</evidence>
<evidence type="ECO:0000313" key="4">
    <source>
        <dbReference type="Proteomes" id="UP000262882"/>
    </source>
</evidence>
<dbReference type="AlphaFoldDB" id="A0A372GJK7"/>
<gene>
    <name evidence="3" type="ORF">D0T12_11190</name>
</gene>
<feature type="domain" description="Septum formation-related" evidence="2">
    <location>
        <begin position="126"/>
        <end position="336"/>
    </location>
</feature>
<dbReference type="InterPro" id="IPR026004">
    <property type="entry name" value="Septum_form"/>
</dbReference>
<sequence>MLLLLAIPAIFSAVTTPPPPDGGPDTPAWSPPDGRVPARDAPSRLPVHVPGPPHVAARTTGPPPVPVPGRRNRVVVIALVTGLCATVSLGTGLAVAASGGSPFATADAESRPPPPPGLVAVSTLEAGACFNGYTEEYAEPAAVRTPCERRHGGEIGAKATLLPGPFPDEQRLLAEATYQCKERTAFLTDRPAASALDLRIDMPDEDDWAHGNREVTCLLVHTGSGGLTGSLATSPKTRTAHMPEMEPGTCVERWDSRVDDQPVTECTEAHEAQLYAKFTLKGVRYPGDRKLDEVSNARCFGRSLAVLEKRLPKRVELIYVRPSEESWAAGDRLLYCLAKSTGKPLKRTLLRKRRS</sequence>
<organism evidence="3 4">
    <name type="scientific">Actinomadura spongiicola</name>
    <dbReference type="NCBI Taxonomy" id="2303421"/>
    <lineage>
        <taxon>Bacteria</taxon>
        <taxon>Bacillati</taxon>
        <taxon>Actinomycetota</taxon>
        <taxon>Actinomycetes</taxon>
        <taxon>Streptosporangiales</taxon>
        <taxon>Thermomonosporaceae</taxon>
        <taxon>Actinomadura</taxon>
    </lineage>
</organism>
<proteinExistence type="predicted"/>
<reference evidence="3 4" key="1">
    <citation type="submission" date="2018-08" db="EMBL/GenBank/DDBJ databases">
        <title>Actinomadura spongicola sp. nov., isolated from marine sponge Leucetta chagosensis.</title>
        <authorList>
            <person name="Li L."/>
            <person name="Lin H.W."/>
        </authorList>
    </citation>
    <scope>NUCLEOTIDE SEQUENCE [LARGE SCALE GENOMIC DNA]</scope>
    <source>
        <strain evidence="3 4">LHW52907</strain>
    </source>
</reference>
<keyword evidence="4" id="KW-1185">Reference proteome</keyword>